<dbReference type="Proteomes" id="UP000182444">
    <property type="component" value="Chromosome 1D"/>
</dbReference>
<evidence type="ECO:0000313" key="1">
    <source>
        <dbReference type="EMBL" id="AOW04291.1"/>
    </source>
</evidence>
<dbReference type="EMBL" id="CP017556">
    <property type="protein sequence ID" value="AOW04291.1"/>
    <property type="molecule type" value="Genomic_DNA"/>
</dbReference>
<protein>
    <submittedName>
        <fullName evidence="1">Uncharacterized protein</fullName>
    </submittedName>
</protein>
<accession>A0A1D8NF85</accession>
<dbReference type="AlphaFoldDB" id="A0A1D8NF85"/>
<sequence>MIGGAYFRSNLRIPEQSWSAIRLLPTFSGHVIGNRLAFIVPRRPLFRVTTLKWRPRANSEGFIWVSKGGKWAVYGHYFGTEDEGILPMVLVFQLLLYWPS</sequence>
<dbReference type="VEuPathDB" id="FungiDB:YALI1_D24037g"/>
<proteinExistence type="predicted"/>
<reference evidence="1 2" key="1">
    <citation type="journal article" date="2016" name="PLoS ONE">
        <title>Sequence Assembly of Yarrowia lipolytica Strain W29/CLIB89 Shows Transposable Element Diversity.</title>
        <authorList>
            <person name="Magnan C."/>
            <person name="Yu J."/>
            <person name="Chang I."/>
            <person name="Jahn E."/>
            <person name="Kanomata Y."/>
            <person name="Wu J."/>
            <person name="Zeller M."/>
            <person name="Oakes M."/>
            <person name="Baldi P."/>
            <person name="Sandmeyer S."/>
        </authorList>
    </citation>
    <scope>NUCLEOTIDE SEQUENCE [LARGE SCALE GENOMIC DNA]</scope>
    <source>
        <strain evidence="2">CLIB89(W29)</strain>
    </source>
</reference>
<dbReference type="RefSeq" id="XP_068138877.1">
    <property type="nucleotide sequence ID" value="XM_068282776.1"/>
</dbReference>
<organism evidence="1 2">
    <name type="scientific">Yarrowia lipolytica</name>
    <name type="common">Candida lipolytica</name>
    <dbReference type="NCBI Taxonomy" id="4952"/>
    <lineage>
        <taxon>Eukaryota</taxon>
        <taxon>Fungi</taxon>
        <taxon>Dikarya</taxon>
        <taxon>Ascomycota</taxon>
        <taxon>Saccharomycotina</taxon>
        <taxon>Dipodascomycetes</taxon>
        <taxon>Dipodascales</taxon>
        <taxon>Dipodascales incertae sedis</taxon>
        <taxon>Yarrowia</taxon>
    </lineage>
</organism>
<evidence type="ECO:0000313" key="2">
    <source>
        <dbReference type="Proteomes" id="UP000182444"/>
    </source>
</evidence>
<gene>
    <name evidence="1" type="ORF">YALI1_D24037g</name>
</gene>
<dbReference type="GeneID" id="94583388"/>
<name>A0A1D8NF85_YARLL</name>